<dbReference type="EMBL" id="OIVN01005506">
    <property type="protein sequence ID" value="SPD22762.1"/>
    <property type="molecule type" value="Genomic_DNA"/>
</dbReference>
<feature type="region of interest" description="Disordered" evidence="2">
    <location>
        <begin position="267"/>
        <end position="320"/>
    </location>
</feature>
<gene>
    <name evidence="3" type="ORF">FSB_LOCUS50644</name>
</gene>
<evidence type="ECO:0000256" key="1">
    <source>
        <dbReference type="SAM" id="Coils"/>
    </source>
</evidence>
<protein>
    <submittedName>
        <fullName evidence="3">Uncharacterized protein</fullName>
    </submittedName>
</protein>
<feature type="compositionally biased region" description="Low complexity" evidence="2">
    <location>
        <begin position="580"/>
        <end position="591"/>
    </location>
</feature>
<feature type="coiled-coil region" evidence="1">
    <location>
        <begin position="369"/>
        <end position="467"/>
    </location>
</feature>
<dbReference type="AlphaFoldDB" id="A0A2N9IDC9"/>
<organism evidence="3">
    <name type="scientific">Fagus sylvatica</name>
    <name type="common">Beechnut</name>
    <dbReference type="NCBI Taxonomy" id="28930"/>
    <lineage>
        <taxon>Eukaryota</taxon>
        <taxon>Viridiplantae</taxon>
        <taxon>Streptophyta</taxon>
        <taxon>Embryophyta</taxon>
        <taxon>Tracheophyta</taxon>
        <taxon>Spermatophyta</taxon>
        <taxon>Magnoliopsida</taxon>
        <taxon>eudicotyledons</taxon>
        <taxon>Gunneridae</taxon>
        <taxon>Pentapetalae</taxon>
        <taxon>rosids</taxon>
        <taxon>fabids</taxon>
        <taxon>Fagales</taxon>
        <taxon>Fagaceae</taxon>
        <taxon>Fagus</taxon>
    </lineage>
</organism>
<keyword evidence="1" id="KW-0175">Coiled coil</keyword>
<sequence>MASAHRLAHLVNSEESMRRFRAKYLVPDNVRLRYFSSKNLPPLNGDEILVSVMSVVEGGVRFSLHPLLIEFLQTVNGCPDQMSVNVFRLVMGVVALNRLLGTNLGVRDILHVYSYVCPKSDSDTSCSLKAKKVNDKLVTAMPSSNKGFDNDWLVVSGNWYSGSSRCRNMFGRPAANLEDIQKVLRSNICVDQFGHPRAASILLGYSPLVGNFLEGPTIPRSQETPVEPTVFYVAQPATADQTADIPKFIPAGEVSEMDPPVDVFEILNRRKKGASSSKGKEKEKEREKPEAPSRRSRRIIYDTTPTAQPDVRSDLSSAPAPEQTALPLIVEEPEAEQAEGLVRRPKRLKVAGEIFRHVSRSLVMAAQGVHAAEARIAGLHLEAKEKEERVGDLLKTIKDKETEQEKTLSDVMRTAADNYGKLEKQLHETVNKMKDAEEQARSESERRAKAEAEATDLKAKLILLESRISEAREGGLREGKAEGEQKVLDEVAEQLELVYNKSFRDGWKAALKEAEVPASSALFLRENTPLPYPNADLKASDDEAEEGVGDEGEKAEVEELVGSEVIPILIPTDNLPAPTPTVAVDPTPALTGEPPVQEEATPLVSAPPESVPPNN</sequence>
<proteinExistence type="predicted"/>
<feature type="region of interest" description="Disordered" evidence="2">
    <location>
        <begin position="533"/>
        <end position="555"/>
    </location>
</feature>
<evidence type="ECO:0000256" key="2">
    <source>
        <dbReference type="SAM" id="MobiDB-lite"/>
    </source>
</evidence>
<reference evidence="3" key="1">
    <citation type="submission" date="2018-02" db="EMBL/GenBank/DDBJ databases">
        <authorList>
            <person name="Cohen D.B."/>
            <person name="Kent A.D."/>
        </authorList>
    </citation>
    <scope>NUCLEOTIDE SEQUENCE</scope>
</reference>
<feature type="compositionally biased region" description="Basic and acidic residues" evidence="2">
    <location>
        <begin position="278"/>
        <end position="293"/>
    </location>
</feature>
<accession>A0A2N9IDC9</accession>
<evidence type="ECO:0000313" key="3">
    <source>
        <dbReference type="EMBL" id="SPD22762.1"/>
    </source>
</evidence>
<name>A0A2N9IDC9_FAGSY</name>
<feature type="region of interest" description="Disordered" evidence="2">
    <location>
        <begin position="571"/>
        <end position="615"/>
    </location>
</feature>